<dbReference type="Pfam" id="PF07963">
    <property type="entry name" value="N_methyl"/>
    <property type="match status" value="1"/>
</dbReference>
<sequence>MELKKSKQGFTLIELVVVIVILGILAAAALPRFINLSTEARIAKLDQAMGALKHGSQMADVKMKLPNGVLDAGDDKHHYIDMNNNGVIDEGDIRLVYGWLDNDNLDMALDLDVGGKLHYVHDRNAGDYGFTVESHQAYIGFDTLGNGNIRDGNCRILYQHPRSWGGTPNHYVKTDGC</sequence>
<dbReference type="PANTHER" id="PTHR30093:SF44">
    <property type="entry name" value="TYPE II SECRETION SYSTEM CORE PROTEIN G"/>
    <property type="match status" value="1"/>
</dbReference>
<keyword evidence="3 6" id="KW-0812">Transmembrane</keyword>
<evidence type="ECO:0000313" key="7">
    <source>
        <dbReference type="EMBL" id="SHI14840.1"/>
    </source>
</evidence>
<dbReference type="PANTHER" id="PTHR30093">
    <property type="entry name" value="GENERAL SECRETION PATHWAY PROTEIN G"/>
    <property type="match status" value="1"/>
</dbReference>
<dbReference type="AlphaFoldDB" id="A0A1M5YSJ7"/>
<keyword evidence="8" id="KW-1185">Reference proteome</keyword>
<name>A0A1M5YSJ7_9GAMM</name>
<evidence type="ECO:0000256" key="1">
    <source>
        <dbReference type="ARBA" id="ARBA00004167"/>
    </source>
</evidence>
<dbReference type="RefSeq" id="WP_067660153.1">
    <property type="nucleotide sequence ID" value="NZ_FQXG01000008.1"/>
</dbReference>
<keyword evidence="4 6" id="KW-1133">Transmembrane helix</keyword>
<dbReference type="SUPFAM" id="SSF54523">
    <property type="entry name" value="Pili subunits"/>
    <property type="match status" value="1"/>
</dbReference>
<dbReference type="InterPro" id="IPR012902">
    <property type="entry name" value="N_methyl_site"/>
</dbReference>
<dbReference type="Gene3D" id="3.30.700.10">
    <property type="entry name" value="Glycoprotein, Type 4 Pilin"/>
    <property type="match status" value="1"/>
</dbReference>
<comment type="subcellular location">
    <subcellularLocation>
        <location evidence="1">Membrane</location>
        <topology evidence="1">Single-pass membrane protein</topology>
    </subcellularLocation>
</comment>
<dbReference type="NCBIfam" id="TIGR02532">
    <property type="entry name" value="IV_pilin_GFxxxE"/>
    <property type="match status" value="1"/>
</dbReference>
<evidence type="ECO:0000313" key="8">
    <source>
        <dbReference type="Proteomes" id="UP000184268"/>
    </source>
</evidence>
<dbReference type="PROSITE" id="PS00409">
    <property type="entry name" value="PROKAR_NTER_METHYL"/>
    <property type="match status" value="1"/>
</dbReference>
<proteinExistence type="predicted"/>
<dbReference type="OrthoDB" id="6262102at2"/>
<evidence type="ECO:0000256" key="2">
    <source>
        <dbReference type="ARBA" id="ARBA00022481"/>
    </source>
</evidence>
<evidence type="ECO:0000256" key="6">
    <source>
        <dbReference type="SAM" id="Phobius"/>
    </source>
</evidence>
<organism evidence="7 8">
    <name type="scientific">Ferrimonas marina</name>
    <dbReference type="NCBI Taxonomy" id="299255"/>
    <lineage>
        <taxon>Bacteria</taxon>
        <taxon>Pseudomonadati</taxon>
        <taxon>Pseudomonadota</taxon>
        <taxon>Gammaproteobacteria</taxon>
        <taxon>Alteromonadales</taxon>
        <taxon>Ferrimonadaceae</taxon>
        <taxon>Ferrimonas</taxon>
    </lineage>
</organism>
<dbReference type="Proteomes" id="UP000184268">
    <property type="component" value="Unassembled WGS sequence"/>
</dbReference>
<feature type="transmembrane region" description="Helical" evidence="6">
    <location>
        <begin position="12"/>
        <end position="34"/>
    </location>
</feature>
<dbReference type="STRING" id="299255.SAMN02745129_4362"/>
<dbReference type="InterPro" id="IPR018247">
    <property type="entry name" value="EF_Hand_1_Ca_BS"/>
</dbReference>
<evidence type="ECO:0000256" key="3">
    <source>
        <dbReference type="ARBA" id="ARBA00022692"/>
    </source>
</evidence>
<keyword evidence="2" id="KW-0488">Methylation</keyword>
<keyword evidence="5 6" id="KW-0472">Membrane</keyword>
<dbReference type="GO" id="GO:0016020">
    <property type="term" value="C:membrane"/>
    <property type="evidence" value="ECO:0007669"/>
    <property type="project" value="UniProtKB-SubCell"/>
</dbReference>
<accession>A0A1M5YSJ7</accession>
<dbReference type="PROSITE" id="PS00018">
    <property type="entry name" value="EF_HAND_1"/>
    <property type="match status" value="1"/>
</dbReference>
<dbReference type="InterPro" id="IPR045584">
    <property type="entry name" value="Pilin-like"/>
</dbReference>
<evidence type="ECO:0000256" key="4">
    <source>
        <dbReference type="ARBA" id="ARBA00022989"/>
    </source>
</evidence>
<gene>
    <name evidence="7" type="ORF">SAMN02745129_4362</name>
</gene>
<evidence type="ECO:0000256" key="5">
    <source>
        <dbReference type="ARBA" id="ARBA00023136"/>
    </source>
</evidence>
<reference evidence="7 8" key="1">
    <citation type="submission" date="2016-11" db="EMBL/GenBank/DDBJ databases">
        <authorList>
            <person name="Jaros S."/>
            <person name="Januszkiewicz K."/>
            <person name="Wedrychowicz H."/>
        </authorList>
    </citation>
    <scope>NUCLEOTIDE SEQUENCE [LARGE SCALE GENOMIC DNA]</scope>
    <source>
        <strain evidence="7 8">DSM 16917</strain>
    </source>
</reference>
<protein>
    <submittedName>
        <fullName evidence="7">MSHA pilin protein MshA</fullName>
    </submittedName>
</protein>
<dbReference type="EMBL" id="FQXG01000008">
    <property type="protein sequence ID" value="SHI14840.1"/>
    <property type="molecule type" value="Genomic_DNA"/>
</dbReference>